<organism evidence="2">
    <name type="scientific">mine drainage metagenome</name>
    <dbReference type="NCBI Taxonomy" id="410659"/>
    <lineage>
        <taxon>unclassified sequences</taxon>
        <taxon>metagenomes</taxon>
        <taxon>ecological metagenomes</taxon>
    </lineage>
</organism>
<reference evidence="2" key="1">
    <citation type="submission" date="2013-08" db="EMBL/GenBank/DDBJ databases">
        <authorList>
            <person name="Mendez C."/>
            <person name="Richter M."/>
            <person name="Ferrer M."/>
            <person name="Sanchez J."/>
        </authorList>
    </citation>
    <scope>NUCLEOTIDE SEQUENCE</scope>
</reference>
<dbReference type="InterPro" id="IPR047655">
    <property type="entry name" value="Transpos_IS630-like"/>
</dbReference>
<evidence type="ECO:0000313" key="2">
    <source>
        <dbReference type="EMBL" id="EQD68596.1"/>
    </source>
</evidence>
<accession>T1B6Q5</accession>
<feature type="domain" description="Tc1-like transposase DDE" evidence="1">
    <location>
        <begin position="182"/>
        <end position="302"/>
    </location>
</feature>
<evidence type="ECO:0000259" key="1">
    <source>
        <dbReference type="Pfam" id="PF13358"/>
    </source>
</evidence>
<dbReference type="NCBIfam" id="NF033545">
    <property type="entry name" value="transpos_IS630"/>
    <property type="match status" value="1"/>
</dbReference>
<dbReference type="Pfam" id="PF13565">
    <property type="entry name" value="HTH_32"/>
    <property type="match status" value="1"/>
</dbReference>
<dbReference type="InterPro" id="IPR038717">
    <property type="entry name" value="Tc1-like_DDE_dom"/>
</dbReference>
<dbReference type="InterPro" id="IPR009057">
    <property type="entry name" value="Homeodomain-like_sf"/>
</dbReference>
<dbReference type="EMBL" id="AUZZ01000284">
    <property type="protein sequence ID" value="EQD68596.1"/>
    <property type="molecule type" value="Genomic_DNA"/>
</dbReference>
<dbReference type="Pfam" id="PF13358">
    <property type="entry name" value="DDE_3"/>
    <property type="match status" value="1"/>
</dbReference>
<sequence>RSQIVLLSARGWSNAAIARHLHVTENTARLWRRRFVEDPDHGLEDRPRPGRPRRYSELDRATVIAFACELPIRRGLPLSRFSYADIAREIRSEHPGAPSRSTIARWLRANSLRPWRYRYWKFPRDPHFRERAEEVIDLYHRRWEGHPLGPNDYVLSADEKTCIQVLQRTHPTGPPSPQHSIRVEHEYARGEPVTYLAAVDVSRGKVFGDLPSENTKVTFYRFVDRVMAREPYRSADRVFWVLDHGHSHHPATFGYWMTGRYPNAVPVYTPTHSSWLNVIENYFSALTRQALTPNDFATPEALRVRIHDFERWRNRAVRPIRWRFDREDLDQLMDRWAGEGITFETASASS</sequence>
<proteinExistence type="predicted"/>
<dbReference type="SUPFAM" id="SSF46689">
    <property type="entry name" value="Homeodomain-like"/>
    <property type="match status" value="1"/>
</dbReference>
<name>T1B6Q5_9ZZZZ</name>
<gene>
    <name evidence="2" type="ORF">B2A_00362</name>
</gene>
<reference evidence="2" key="2">
    <citation type="journal article" date="2014" name="ISME J.">
        <title>Microbial stratification in low pH oxic and suboxic macroscopic growths along an acid mine drainage.</title>
        <authorList>
            <person name="Mendez-Garcia C."/>
            <person name="Mesa V."/>
            <person name="Sprenger R.R."/>
            <person name="Richter M."/>
            <person name="Diez M.S."/>
            <person name="Solano J."/>
            <person name="Bargiela R."/>
            <person name="Golyshina O.V."/>
            <person name="Manteca A."/>
            <person name="Ramos J.L."/>
            <person name="Gallego J.R."/>
            <person name="Llorente I."/>
            <person name="Martins Dos Santos V.A."/>
            <person name="Jensen O.N."/>
            <person name="Pelaez A.I."/>
            <person name="Sanchez J."/>
            <person name="Ferrer M."/>
        </authorList>
    </citation>
    <scope>NUCLEOTIDE SEQUENCE</scope>
</reference>
<comment type="caution">
    <text evidence="2">The sequence shown here is derived from an EMBL/GenBank/DDBJ whole genome shotgun (WGS) entry which is preliminary data.</text>
</comment>
<protein>
    <submittedName>
        <fullName evidence="2">ISRSO5-transposase protein</fullName>
    </submittedName>
</protein>
<dbReference type="AlphaFoldDB" id="T1B6Q5"/>
<feature type="non-terminal residue" evidence="2">
    <location>
        <position position="1"/>
    </location>
</feature>